<sequence>MNAITEPNRGLVALVGLTPPERQSARDAVTLAGAPLCEDPARASLVLA</sequence>
<gene>
    <name evidence="1" type="ORF">HXK09_05945</name>
</gene>
<organism evidence="1 2">
    <name type="scientific">Actinomyces bouchesdurhonensis</name>
    <dbReference type="NCBI Taxonomy" id="1852361"/>
    <lineage>
        <taxon>Bacteria</taxon>
        <taxon>Bacillati</taxon>
        <taxon>Actinomycetota</taxon>
        <taxon>Actinomycetes</taxon>
        <taxon>Actinomycetales</taxon>
        <taxon>Actinomycetaceae</taxon>
        <taxon>Actinomyces</taxon>
    </lineage>
</organism>
<reference evidence="1" key="1">
    <citation type="submission" date="2020-04" db="EMBL/GenBank/DDBJ databases">
        <title>Deep metagenomics examines the oral microbiome during advanced dental caries in children, revealing novel taxa and co-occurrences with host molecules.</title>
        <authorList>
            <person name="Baker J.L."/>
            <person name="Morton J.T."/>
            <person name="Dinis M."/>
            <person name="Alvarez R."/>
            <person name="Tran N.C."/>
            <person name="Knight R."/>
            <person name="Edlund A."/>
        </authorList>
    </citation>
    <scope>NUCLEOTIDE SEQUENCE</scope>
    <source>
        <strain evidence="1">JCVI_30_bin.13</strain>
    </source>
</reference>
<accession>A0A929RQG8</accession>
<feature type="non-terminal residue" evidence="1">
    <location>
        <position position="48"/>
    </location>
</feature>
<name>A0A929RQG8_9ACTO</name>
<proteinExistence type="predicted"/>
<protein>
    <submittedName>
        <fullName evidence="1">Uncharacterized protein</fullName>
    </submittedName>
</protein>
<dbReference type="AlphaFoldDB" id="A0A929RQG8"/>
<dbReference type="Proteomes" id="UP000759246">
    <property type="component" value="Unassembled WGS sequence"/>
</dbReference>
<evidence type="ECO:0000313" key="2">
    <source>
        <dbReference type="Proteomes" id="UP000759246"/>
    </source>
</evidence>
<dbReference type="EMBL" id="JABZGF010000172">
    <property type="protein sequence ID" value="MBF0966684.1"/>
    <property type="molecule type" value="Genomic_DNA"/>
</dbReference>
<evidence type="ECO:0000313" key="1">
    <source>
        <dbReference type="EMBL" id="MBF0966684.1"/>
    </source>
</evidence>
<comment type="caution">
    <text evidence="1">The sequence shown here is derived from an EMBL/GenBank/DDBJ whole genome shotgun (WGS) entry which is preliminary data.</text>
</comment>